<comment type="catalytic activity">
    <reaction evidence="1">
        <text>ATP + H2O = ADP + phosphate + H(+)</text>
        <dbReference type="Rhea" id="RHEA:13065"/>
        <dbReference type="ChEBI" id="CHEBI:15377"/>
        <dbReference type="ChEBI" id="CHEBI:15378"/>
        <dbReference type="ChEBI" id="CHEBI:30616"/>
        <dbReference type="ChEBI" id="CHEBI:43474"/>
        <dbReference type="ChEBI" id="CHEBI:456216"/>
    </reaction>
</comment>
<dbReference type="Pfam" id="PF00022">
    <property type="entry name" value="Actin"/>
    <property type="match status" value="1"/>
</dbReference>
<feature type="compositionally biased region" description="Basic and acidic residues" evidence="2">
    <location>
        <begin position="140"/>
        <end position="153"/>
    </location>
</feature>
<evidence type="ECO:0000256" key="2">
    <source>
        <dbReference type="SAM" id="MobiDB-lite"/>
    </source>
</evidence>
<dbReference type="Gene3D" id="3.30.420.40">
    <property type="match status" value="2"/>
</dbReference>
<evidence type="ECO:0000313" key="4">
    <source>
        <dbReference type="Proteomes" id="UP001189429"/>
    </source>
</evidence>
<accession>A0ABN9VHF4</accession>
<dbReference type="Gene3D" id="3.90.640.10">
    <property type="entry name" value="Actin, Chain A, domain 4"/>
    <property type="match status" value="1"/>
</dbReference>
<sequence length="179" mass="20120">MHSLLLMEACVGPKAKRERMTQIMAETFNVSEMYVAIQAVFSLCASVRATGMVMGSGDGASHVSHNVPIYAGYALPRAVLRLDLAVRDPTEHSVKILTERCYSFTTTARRKIVRDVNEHFCYIRFELRLRDEGRSWELRQGKDVRAPQQERNHGQRAPPLARGALPAKLRGPGIQPHHS</sequence>
<organism evidence="3 4">
    <name type="scientific">Prorocentrum cordatum</name>
    <dbReference type="NCBI Taxonomy" id="2364126"/>
    <lineage>
        <taxon>Eukaryota</taxon>
        <taxon>Sar</taxon>
        <taxon>Alveolata</taxon>
        <taxon>Dinophyceae</taxon>
        <taxon>Prorocentrales</taxon>
        <taxon>Prorocentraceae</taxon>
        <taxon>Prorocentrum</taxon>
    </lineage>
</organism>
<dbReference type="PANTHER" id="PTHR11937">
    <property type="entry name" value="ACTIN"/>
    <property type="match status" value="1"/>
</dbReference>
<dbReference type="PRINTS" id="PR00190">
    <property type="entry name" value="ACTIN"/>
</dbReference>
<gene>
    <name evidence="3" type="ORF">PCOR1329_LOCUS58051</name>
</gene>
<proteinExistence type="predicted"/>
<protein>
    <submittedName>
        <fullName evidence="3">Uncharacterized protein</fullName>
    </submittedName>
</protein>
<dbReference type="SUPFAM" id="SSF53067">
    <property type="entry name" value="Actin-like ATPase domain"/>
    <property type="match status" value="2"/>
</dbReference>
<feature type="compositionally biased region" description="Low complexity" evidence="2">
    <location>
        <begin position="156"/>
        <end position="171"/>
    </location>
</feature>
<dbReference type="Proteomes" id="UP001189429">
    <property type="component" value="Unassembled WGS sequence"/>
</dbReference>
<reference evidence="3" key="1">
    <citation type="submission" date="2023-10" db="EMBL/GenBank/DDBJ databases">
        <authorList>
            <person name="Chen Y."/>
            <person name="Shah S."/>
            <person name="Dougan E. K."/>
            <person name="Thang M."/>
            <person name="Chan C."/>
        </authorList>
    </citation>
    <scope>NUCLEOTIDE SEQUENCE [LARGE SCALE GENOMIC DNA]</scope>
</reference>
<dbReference type="EMBL" id="CAUYUJ010017185">
    <property type="protein sequence ID" value="CAK0872652.1"/>
    <property type="molecule type" value="Genomic_DNA"/>
</dbReference>
<keyword evidence="4" id="KW-1185">Reference proteome</keyword>
<evidence type="ECO:0000256" key="1">
    <source>
        <dbReference type="ARBA" id="ARBA00049360"/>
    </source>
</evidence>
<dbReference type="InterPro" id="IPR043129">
    <property type="entry name" value="ATPase_NBD"/>
</dbReference>
<feature type="region of interest" description="Disordered" evidence="2">
    <location>
        <begin position="140"/>
        <end position="179"/>
    </location>
</feature>
<name>A0ABN9VHF4_9DINO</name>
<dbReference type="InterPro" id="IPR004000">
    <property type="entry name" value="Actin"/>
</dbReference>
<comment type="caution">
    <text evidence="3">The sequence shown here is derived from an EMBL/GenBank/DDBJ whole genome shotgun (WGS) entry which is preliminary data.</text>
</comment>
<evidence type="ECO:0000313" key="3">
    <source>
        <dbReference type="EMBL" id="CAK0872652.1"/>
    </source>
</evidence>